<sequence>MARIGIPDRVREPQYTGENRCTPCTVVNSLLAVAAAVAVGAVAAPLGPSAAAVLAGGALVVFEVAIYLRGYLVPGTPWLTETYFPDWVLRRFEHRNGQPADPHGADKAGTDAPPGDASGKEVDVEAVLLDAGAVTECDDLDDLCLTDTFRAAWREQIEHLRSADATRADVATVLDVDPDRLSVEEYEEASLARVDGRRVGLWESRAALLADTAAADVLQRRYGVWPSVTVQSRGRILSGLRLFLERCPSCDGPVAVDQSVVESCCRSLDVLVVTCQACDARVFEIEEA</sequence>
<reference evidence="6" key="2">
    <citation type="submission" date="2020-09" db="EMBL/GenBank/DDBJ databases">
        <authorList>
            <person name="Sun Q."/>
            <person name="Ohkuma M."/>
        </authorList>
    </citation>
    <scope>NUCLEOTIDE SEQUENCE</scope>
    <source>
        <strain evidence="6">JCM 14359</strain>
    </source>
</reference>
<dbReference type="Proteomes" id="UP000653099">
    <property type="component" value="Unassembled WGS sequence"/>
</dbReference>
<feature type="region of interest" description="Disordered" evidence="1">
    <location>
        <begin position="98"/>
        <end position="119"/>
    </location>
</feature>
<keyword evidence="2" id="KW-1133">Transmembrane helix</keyword>
<keyword evidence="7" id="KW-1185">Reference proteome</keyword>
<feature type="domain" description="DUF8054" evidence="5">
    <location>
        <begin position="123"/>
        <end position="242"/>
    </location>
</feature>
<keyword evidence="2" id="KW-0472">Membrane</keyword>
<proteinExistence type="predicted"/>
<organism evidence="6 7">
    <name type="scientific">Halobellus salinus</name>
    <dbReference type="NCBI Taxonomy" id="931585"/>
    <lineage>
        <taxon>Archaea</taxon>
        <taxon>Methanobacteriati</taxon>
        <taxon>Methanobacteriota</taxon>
        <taxon>Stenosarchaea group</taxon>
        <taxon>Halobacteria</taxon>
        <taxon>Halobacteriales</taxon>
        <taxon>Haloferacaceae</taxon>
        <taxon>Halobellus</taxon>
    </lineage>
</organism>
<gene>
    <name evidence="6" type="ORF">GCM10008995_13510</name>
</gene>
<name>A0A830ES93_9EURY</name>
<dbReference type="Pfam" id="PF26238">
    <property type="entry name" value="DUF8054_M"/>
    <property type="match status" value="1"/>
</dbReference>
<feature type="transmembrane region" description="Helical" evidence="2">
    <location>
        <begin position="50"/>
        <end position="68"/>
    </location>
</feature>
<evidence type="ECO:0000259" key="4">
    <source>
        <dbReference type="Pfam" id="PF26237"/>
    </source>
</evidence>
<evidence type="ECO:0000313" key="7">
    <source>
        <dbReference type="Proteomes" id="UP000653099"/>
    </source>
</evidence>
<dbReference type="InterPro" id="IPR058675">
    <property type="entry name" value="DUF8054_C"/>
</dbReference>
<dbReference type="AlphaFoldDB" id="A0A830ES93"/>
<dbReference type="Pfam" id="PF26236">
    <property type="entry name" value="DUF8054_N"/>
    <property type="match status" value="1"/>
</dbReference>
<feature type="transmembrane region" description="Helical" evidence="2">
    <location>
        <begin position="21"/>
        <end position="44"/>
    </location>
</feature>
<evidence type="ECO:0000259" key="3">
    <source>
        <dbReference type="Pfam" id="PF26236"/>
    </source>
</evidence>
<protein>
    <submittedName>
        <fullName evidence="6">Uncharacterized protein</fullName>
    </submittedName>
</protein>
<feature type="domain" description="DUF8054" evidence="4">
    <location>
        <begin position="245"/>
        <end position="284"/>
    </location>
</feature>
<comment type="caution">
    <text evidence="6">The sequence shown here is derived from an EMBL/GenBank/DDBJ whole genome shotgun (WGS) entry which is preliminary data.</text>
</comment>
<reference evidence="6" key="1">
    <citation type="journal article" date="2014" name="Int. J. Syst. Evol. Microbiol.">
        <title>Complete genome sequence of Corynebacterium casei LMG S-19264T (=DSM 44701T), isolated from a smear-ripened cheese.</title>
        <authorList>
            <consortium name="US DOE Joint Genome Institute (JGI-PGF)"/>
            <person name="Walter F."/>
            <person name="Albersmeier A."/>
            <person name="Kalinowski J."/>
            <person name="Ruckert C."/>
        </authorList>
    </citation>
    <scope>NUCLEOTIDE SEQUENCE</scope>
    <source>
        <strain evidence="6">JCM 14359</strain>
    </source>
</reference>
<feature type="domain" description="DUF8054" evidence="3">
    <location>
        <begin position="8"/>
        <end position="94"/>
    </location>
</feature>
<accession>A0A830ES93</accession>
<dbReference type="OrthoDB" id="292134at2157"/>
<evidence type="ECO:0000313" key="6">
    <source>
        <dbReference type="EMBL" id="GGJ04938.1"/>
    </source>
</evidence>
<dbReference type="InterPro" id="IPR058775">
    <property type="entry name" value="DUF8054_M"/>
</dbReference>
<evidence type="ECO:0000256" key="1">
    <source>
        <dbReference type="SAM" id="MobiDB-lite"/>
    </source>
</evidence>
<keyword evidence="2" id="KW-0812">Transmembrane</keyword>
<evidence type="ECO:0000256" key="2">
    <source>
        <dbReference type="SAM" id="Phobius"/>
    </source>
</evidence>
<dbReference type="EMBL" id="BMOC01000006">
    <property type="protein sequence ID" value="GGJ04938.1"/>
    <property type="molecule type" value="Genomic_DNA"/>
</dbReference>
<evidence type="ECO:0000259" key="5">
    <source>
        <dbReference type="Pfam" id="PF26238"/>
    </source>
</evidence>
<dbReference type="Pfam" id="PF26237">
    <property type="entry name" value="DUF8054_C"/>
    <property type="match status" value="1"/>
</dbReference>
<dbReference type="RefSeq" id="WP_188786629.1">
    <property type="nucleotide sequence ID" value="NZ_BMOC01000006.1"/>
</dbReference>
<dbReference type="InterPro" id="IPR058674">
    <property type="entry name" value="DUF8054_N"/>
</dbReference>